<name>A0A951U3Z9_9CYAN</name>
<evidence type="ECO:0000313" key="2">
    <source>
        <dbReference type="Proteomes" id="UP000707356"/>
    </source>
</evidence>
<accession>A0A951U3Z9</accession>
<proteinExistence type="predicted"/>
<reference evidence="1" key="2">
    <citation type="journal article" date="2022" name="Microbiol. Resour. Announc.">
        <title>Metagenome Sequencing to Explore Phylogenomics of Terrestrial Cyanobacteria.</title>
        <authorList>
            <person name="Ward R.D."/>
            <person name="Stajich J.E."/>
            <person name="Johansen J.R."/>
            <person name="Huntemann M."/>
            <person name="Clum A."/>
            <person name="Foster B."/>
            <person name="Foster B."/>
            <person name="Roux S."/>
            <person name="Palaniappan K."/>
            <person name="Varghese N."/>
            <person name="Mukherjee S."/>
            <person name="Reddy T.B.K."/>
            <person name="Daum C."/>
            <person name="Copeland A."/>
            <person name="Chen I.A."/>
            <person name="Ivanova N.N."/>
            <person name="Kyrpides N.C."/>
            <person name="Shapiro N."/>
            <person name="Eloe-Fadrosh E.A."/>
            <person name="Pietrasiak N."/>
        </authorList>
    </citation>
    <scope>NUCLEOTIDE SEQUENCE</scope>
    <source>
        <strain evidence="1">GSE-TBD4-15B</strain>
    </source>
</reference>
<dbReference type="EMBL" id="JAHHHV010000004">
    <property type="protein sequence ID" value="MBW4463997.1"/>
    <property type="molecule type" value="Genomic_DNA"/>
</dbReference>
<comment type="caution">
    <text evidence="1">The sequence shown here is derived from an EMBL/GenBank/DDBJ whole genome shotgun (WGS) entry which is preliminary data.</text>
</comment>
<dbReference type="Proteomes" id="UP000707356">
    <property type="component" value="Unassembled WGS sequence"/>
</dbReference>
<reference evidence="1" key="1">
    <citation type="submission" date="2021-05" db="EMBL/GenBank/DDBJ databases">
        <authorList>
            <person name="Pietrasiak N."/>
            <person name="Ward R."/>
            <person name="Stajich J.E."/>
            <person name="Kurbessoian T."/>
        </authorList>
    </citation>
    <scope>NUCLEOTIDE SEQUENCE</scope>
    <source>
        <strain evidence="1">GSE-TBD4-15B</strain>
    </source>
</reference>
<dbReference type="AlphaFoldDB" id="A0A951U3Z9"/>
<organism evidence="1 2">
    <name type="scientific">Pegethrix bostrychoides GSE-TBD4-15B</name>
    <dbReference type="NCBI Taxonomy" id="2839662"/>
    <lineage>
        <taxon>Bacteria</taxon>
        <taxon>Bacillati</taxon>
        <taxon>Cyanobacteriota</taxon>
        <taxon>Cyanophyceae</taxon>
        <taxon>Oculatellales</taxon>
        <taxon>Oculatellaceae</taxon>
        <taxon>Pegethrix</taxon>
    </lineage>
</organism>
<gene>
    <name evidence="1" type="ORF">KME07_00970</name>
</gene>
<evidence type="ECO:0000313" key="1">
    <source>
        <dbReference type="EMBL" id="MBW4463997.1"/>
    </source>
</evidence>
<sequence>MNDSVFSRANYIGRISSAGGSLRVKDSLNAADPIDIYQYRVHPRSAFTARSSFSPGGGSFDLGIYYKDRQTGKVIPFTGSTIRIEGNDTIDILTPSLSRTTTFYLKLSKPRGAVDYEFKLQAVK</sequence>
<protein>
    <submittedName>
        <fullName evidence="1">Uncharacterized protein</fullName>
    </submittedName>
</protein>